<evidence type="ECO:0000313" key="1">
    <source>
        <dbReference type="EMBL" id="KAF2639865.1"/>
    </source>
</evidence>
<dbReference type="InterPro" id="IPR036397">
    <property type="entry name" value="RNaseH_sf"/>
</dbReference>
<dbReference type="SUPFAM" id="SSF53098">
    <property type="entry name" value="Ribonuclease H-like"/>
    <property type="match status" value="1"/>
</dbReference>
<keyword evidence="2" id="KW-1185">Reference proteome</keyword>
<dbReference type="GO" id="GO:0003676">
    <property type="term" value="F:nucleic acid binding"/>
    <property type="evidence" value="ECO:0007669"/>
    <property type="project" value="InterPro"/>
</dbReference>
<evidence type="ECO:0000313" key="2">
    <source>
        <dbReference type="Proteomes" id="UP000799753"/>
    </source>
</evidence>
<dbReference type="EMBL" id="MU006786">
    <property type="protein sequence ID" value="KAF2639865.1"/>
    <property type="molecule type" value="Genomic_DNA"/>
</dbReference>
<organism evidence="1 2">
    <name type="scientific">Massarina eburnea CBS 473.64</name>
    <dbReference type="NCBI Taxonomy" id="1395130"/>
    <lineage>
        <taxon>Eukaryota</taxon>
        <taxon>Fungi</taxon>
        <taxon>Dikarya</taxon>
        <taxon>Ascomycota</taxon>
        <taxon>Pezizomycotina</taxon>
        <taxon>Dothideomycetes</taxon>
        <taxon>Pleosporomycetidae</taxon>
        <taxon>Pleosporales</taxon>
        <taxon>Massarineae</taxon>
        <taxon>Massarinaceae</taxon>
        <taxon>Massarina</taxon>
    </lineage>
</organism>
<reference evidence="1" key="1">
    <citation type="journal article" date="2020" name="Stud. Mycol.">
        <title>101 Dothideomycetes genomes: a test case for predicting lifestyles and emergence of pathogens.</title>
        <authorList>
            <person name="Haridas S."/>
            <person name="Albert R."/>
            <person name="Binder M."/>
            <person name="Bloem J."/>
            <person name="Labutti K."/>
            <person name="Salamov A."/>
            <person name="Andreopoulos B."/>
            <person name="Baker S."/>
            <person name="Barry K."/>
            <person name="Bills G."/>
            <person name="Bluhm B."/>
            <person name="Cannon C."/>
            <person name="Castanera R."/>
            <person name="Culley D."/>
            <person name="Daum C."/>
            <person name="Ezra D."/>
            <person name="Gonzalez J."/>
            <person name="Henrissat B."/>
            <person name="Kuo A."/>
            <person name="Liang C."/>
            <person name="Lipzen A."/>
            <person name="Lutzoni F."/>
            <person name="Magnuson J."/>
            <person name="Mondo S."/>
            <person name="Nolan M."/>
            <person name="Ohm R."/>
            <person name="Pangilinan J."/>
            <person name="Park H.-J."/>
            <person name="Ramirez L."/>
            <person name="Alfaro M."/>
            <person name="Sun H."/>
            <person name="Tritt A."/>
            <person name="Yoshinaga Y."/>
            <person name="Zwiers L.-H."/>
            <person name="Turgeon B."/>
            <person name="Goodwin S."/>
            <person name="Spatafora J."/>
            <person name="Crous P."/>
            <person name="Grigoriev I."/>
        </authorList>
    </citation>
    <scope>NUCLEOTIDE SEQUENCE</scope>
    <source>
        <strain evidence="1">CBS 473.64</strain>
    </source>
</reference>
<name>A0A6A6RXH1_9PLEO</name>
<protein>
    <submittedName>
        <fullName evidence="1">Uncharacterized protein</fullName>
    </submittedName>
</protein>
<dbReference type="AlphaFoldDB" id="A0A6A6RXH1"/>
<dbReference type="InterPro" id="IPR012337">
    <property type="entry name" value="RNaseH-like_sf"/>
</dbReference>
<accession>A0A6A6RXH1</accession>
<dbReference type="Gene3D" id="3.30.420.10">
    <property type="entry name" value="Ribonuclease H-like superfamily/Ribonuclease H"/>
    <property type="match status" value="1"/>
</dbReference>
<sequence>MDNGWGPWQAAGYQAQGLPNPLTRQIAKQAYRLQQLGVTKTSLHWCPGHSKVPGNELADKISRASNEVVLEQQ</sequence>
<dbReference type="OrthoDB" id="3797754at2759"/>
<dbReference type="Proteomes" id="UP000799753">
    <property type="component" value="Unassembled WGS sequence"/>
</dbReference>
<gene>
    <name evidence="1" type="ORF">P280DRAFT_51469</name>
</gene>
<proteinExistence type="predicted"/>